<feature type="repeat" description="WD" evidence="3">
    <location>
        <begin position="63"/>
        <end position="104"/>
    </location>
</feature>
<protein>
    <submittedName>
        <fullName evidence="5">Uncharacterized protein</fullName>
    </submittedName>
</protein>
<dbReference type="PROSITE" id="PS50294">
    <property type="entry name" value="WD_REPEATS_REGION"/>
    <property type="match status" value="4"/>
</dbReference>
<dbReference type="InterPro" id="IPR001680">
    <property type="entry name" value="WD40_rpt"/>
</dbReference>
<dbReference type="GO" id="GO:0017070">
    <property type="term" value="F:U6 snRNA binding"/>
    <property type="evidence" value="ECO:0007669"/>
    <property type="project" value="TreeGrafter"/>
</dbReference>
<dbReference type="SUPFAM" id="SSF50978">
    <property type="entry name" value="WD40 repeat-like"/>
    <property type="match status" value="1"/>
</dbReference>
<feature type="region of interest" description="Disordered" evidence="4">
    <location>
        <begin position="232"/>
        <end position="261"/>
    </location>
</feature>
<dbReference type="CDD" id="cd00200">
    <property type="entry name" value="WD40"/>
    <property type="match status" value="1"/>
</dbReference>
<evidence type="ECO:0000256" key="3">
    <source>
        <dbReference type="PROSITE-ProRule" id="PRU00221"/>
    </source>
</evidence>
<evidence type="ECO:0000313" key="5">
    <source>
        <dbReference type="EMBL" id="VEL07664.1"/>
    </source>
</evidence>
<dbReference type="GO" id="GO:0030621">
    <property type="term" value="F:U4 snRNA binding"/>
    <property type="evidence" value="ECO:0007669"/>
    <property type="project" value="TreeGrafter"/>
</dbReference>
<reference evidence="5" key="1">
    <citation type="submission" date="2018-11" db="EMBL/GenBank/DDBJ databases">
        <authorList>
            <consortium name="Pathogen Informatics"/>
        </authorList>
    </citation>
    <scope>NUCLEOTIDE SEQUENCE</scope>
</reference>
<dbReference type="PRINTS" id="PR00320">
    <property type="entry name" value="GPROTEINBRPT"/>
</dbReference>
<dbReference type="Proteomes" id="UP000784294">
    <property type="component" value="Unassembled WGS sequence"/>
</dbReference>
<feature type="repeat" description="WD" evidence="3">
    <location>
        <begin position="190"/>
        <end position="231"/>
    </location>
</feature>
<dbReference type="FunFam" id="2.130.10.10:FF:000411">
    <property type="entry name" value="U4/U6 small nuclear ribonucleoprotein Prp4"/>
    <property type="match status" value="1"/>
</dbReference>
<dbReference type="SMART" id="SM00320">
    <property type="entry name" value="WD40"/>
    <property type="match status" value="5"/>
</dbReference>
<dbReference type="AlphaFoldDB" id="A0A3S5CH02"/>
<feature type="repeat" description="WD" evidence="3">
    <location>
        <begin position="28"/>
        <end position="62"/>
    </location>
</feature>
<feature type="repeat" description="WD" evidence="3">
    <location>
        <begin position="105"/>
        <end position="146"/>
    </location>
</feature>
<gene>
    <name evidence="5" type="ORF">PXEA_LOCUS1104</name>
</gene>
<feature type="repeat" description="WD" evidence="3">
    <location>
        <begin position="147"/>
        <end position="179"/>
    </location>
</feature>
<comment type="caution">
    <text evidence="5">The sequence shown here is derived from an EMBL/GenBank/DDBJ whole genome shotgun (WGS) entry which is preliminary data.</text>
</comment>
<feature type="compositionally biased region" description="Basic and acidic residues" evidence="4">
    <location>
        <begin position="250"/>
        <end position="261"/>
    </location>
</feature>
<evidence type="ECO:0000313" key="6">
    <source>
        <dbReference type="Proteomes" id="UP000784294"/>
    </source>
</evidence>
<dbReference type="GO" id="GO:0000398">
    <property type="term" value="P:mRNA splicing, via spliceosome"/>
    <property type="evidence" value="ECO:0007669"/>
    <property type="project" value="TreeGrafter"/>
</dbReference>
<dbReference type="PANTHER" id="PTHR19846">
    <property type="entry name" value="WD40 REPEAT PROTEIN"/>
    <property type="match status" value="1"/>
</dbReference>
<dbReference type="InterPro" id="IPR020472">
    <property type="entry name" value="WD40_PAC1"/>
</dbReference>
<evidence type="ECO:0000256" key="4">
    <source>
        <dbReference type="SAM" id="MobiDB-lite"/>
    </source>
</evidence>
<dbReference type="EMBL" id="CAAALY010002224">
    <property type="protein sequence ID" value="VEL07664.1"/>
    <property type="molecule type" value="Genomic_DNA"/>
</dbReference>
<dbReference type="Pfam" id="PF00400">
    <property type="entry name" value="WD40"/>
    <property type="match status" value="5"/>
</dbReference>
<dbReference type="Gene3D" id="2.130.10.10">
    <property type="entry name" value="YVTN repeat-like/Quinoprotein amine dehydrogenase"/>
    <property type="match status" value="2"/>
</dbReference>
<name>A0A3S5CH02_9PLAT</name>
<evidence type="ECO:0000256" key="1">
    <source>
        <dbReference type="ARBA" id="ARBA00022574"/>
    </source>
</evidence>
<dbReference type="PROSITE" id="PS00678">
    <property type="entry name" value="WD_REPEATS_1"/>
    <property type="match status" value="3"/>
</dbReference>
<dbReference type="OrthoDB" id="6265249at2759"/>
<dbReference type="InterPro" id="IPR015943">
    <property type="entry name" value="WD40/YVTN_repeat-like_dom_sf"/>
</dbReference>
<evidence type="ECO:0000256" key="2">
    <source>
        <dbReference type="ARBA" id="ARBA00022737"/>
    </source>
</evidence>
<dbReference type="InterPro" id="IPR019775">
    <property type="entry name" value="WD40_repeat_CS"/>
</dbReference>
<dbReference type="PANTHER" id="PTHR19846:SF0">
    <property type="entry name" value="PRE-MRNA PROCESSING FACTOR 4"/>
    <property type="match status" value="1"/>
</dbReference>
<dbReference type="GO" id="GO:0046540">
    <property type="term" value="C:U4/U6 x U5 tri-snRNP complex"/>
    <property type="evidence" value="ECO:0007669"/>
    <property type="project" value="TreeGrafter"/>
</dbReference>
<keyword evidence="2" id="KW-0677">Repeat</keyword>
<sequence length="261" mass="29670">MPDGSIKLWSLDSEEPLADMEGHTPYRVSRLAFHPSGRFLATACFDHSWRLWDLEACEEILHQEGHSKPVFDVAFHPDGSLAITAGLDGFARVWDLRTGRCIMFLEGHLEAVLGVDVADNGYHLASCSTDNTARIWDLRQQQAIYVIPAHTKVVNSIRFQPRHYQYLITSSFDRTAKIWGHPVWTPLATLEGHSSKVVFADISPDNSYIATCSHDLTFKLWEYEKPHRASAVTRTMPTSQMKQEAEISEVEQHIKKENDHD</sequence>
<dbReference type="PROSITE" id="PS50082">
    <property type="entry name" value="WD_REPEATS_2"/>
    <property type="match status" value="5"/>
</dbReference>
<keyword evidence="1 3" id="KW-0853">WD repeat</keyword>
<proteinExistence type="predicted"/>
<dbReference type="InterPro" id="IPR036322">
    <property type="entry name" value="WD40_repeat_dom_sf"/>
</dbReference>
<keyword evidence="6" id="KW-1185">Reference proteome</keyword>
<feature type="compositionally biased region" description="Polar residues" evidence="4">
    <location>
        <begin position="232"/>
        <end position="242"/>
    </location>
</feature>
<organism evidence="5 6">
    <name type="scientific">Protopolystoma xenopodis</name>
    <dbReference type="NCBI Taxonomy" id="117903"/>
    <lineage>
        <taxon>Eukaryota</taxon>
        <taxon>Metazoa</taxon>
        <taxon>Spiralia</taxon>
        <taxon>Lophotrochozoa</taxon>
        <taxon>Platyhelminthes</taxon>
        <taxon>Monogenea</taxon>
        <taxon>Polyopisthocotylea</taxon>
        <taxon>Polystomatidea</taxon>
        <taxon>Polystomatidae</taxon>
        <taxon>Protopolystoma</taxon>
    </lineage>
</organism>
<accession>A0A3S5CH02</accession>